<protein>
    <submittedName>
        <fullName evidence="1">Uncharacterized protein</fullName>
    </submittedName>
</protein>
<proteinExistence type="predicted"/>
<evidence type="ECO:0000313" key="1">
    <source>
        <dbReference type="EMBL" id="BCS82834.1"/>
    </source>
</evidence>
<keyword evidence="2" id="KW-1185">Reference proteome</keyword>
<reference evidence="1 2" key="1">
    <citation type="submission" date="2021-02" db="EMBL/GenBank/DDBJ databases">
        <title>Cotonvirus japonicus, which uses Golgi apparatus of host cells for its virion factory, phylogenetically links tailed tupanvirus and icosahedral mimivirus.</title>
        <authorList>
            <person name="Takahashi H."/>
            <person name="Fukaya S."/>
            <person name="Song C."/>
            <person name="Murata K."/>
            <person name="Takemura M."/>
        </authorList>
    </citation>
    <scope>NUCLEOTIDE SEQUENCE [LARGE SCALE GENOMIC DNA]</scope>
</reference>
<dbReference type="EMBL" id="AP024483">
    <property type="protein sequence ID" value="BCS82834.1"/>
    <property type="molecule type" value="Genomic_DNA"/>
</dbReference>
<accession>A0ABM7NRP8</accession>
<name>A0ABM7NRP8_9VIRU</name>
<organism evidence="1 2">
    <name type="scientific">Cotonvirus japonicus</name>
    <dbReference type="NCBI Taxonomy" id="2811091"/>
    <lineage>
        <taxon>Viruses</taxon>
        <taxon>Varidnaviria</taxon>
        <taxon>Bamfordvirae</taxon>
        <taxon>Nucleocytoviricota</taxon>
        <taxon>Megaviricetes</taxon>
        <taxon>Imitervirales</taxon>
        <taxon>Mimiviridae</taxon>
        <taxon>Megamimivirinae</taxon>
        <taxon>Cotonvirus</taxon>
        <taxon>Cotonvirus japonicum</taxon>
    </lineage>
</organism>
<dbReference type="RefSeq" id="YP_010841442.1">
    <property type="nucleotide sequence ID" value="NC_079139.1"/>
</dbReference>
<evidence type="ECO:0000313" key="2">
    <source>
        <dbReference type="Proteomes" id="UP001321479"/>
    </source>
</evidence>
<dbReference type="GeneID" id="80558039"/>
<sequence>MYKQKYRKYKLKYKRLKKSMDGGDNAEKITEALQKRQGIYNNADDNYKNVDLALFFDLWQMSRDILTLTSESSIIIIIGDTPSYVKPLIEDERTVYNLAFSNKPFGCFNFPYGNELPRDVELYDGTNLLDVYTPTADNLQHYFDYLNTKTFLTKKYVLKNWEKIVLLDSSSGQSIMGVSIFFNRYVGHILNDSIDEINCLNVTGAKPLKFIRVVNYSSSTTNTTPKLAQEYFSSTDFNTNYKPDLIIYIGYVVYEHRDDFMLMETYERYVPGYSVRFWNQDPDTNLELGLQNLTLLKRLSQLYIDFKKNPTLETSKPLIKYLTKDFPVPDDENLYTHMKTLTKDTTPENLNSFLDGINLRILARKYYYYFNV</sequence>
<dbReference type="Proteomes" id="UP001321479">
    <property type="component" value="Segment"/>
</dbReference>